<evidence type="ECO:0000313" key="1">
    <source>
        <dbReference type="EMBL" id="KAK9238624.1"/>
    </source>
</evidence>
<accession>A0ACC3T3V1</accession>
<reference evidence="2" key="1">
    <citation type="journal article" date="2024" name="Front. Bioeng. Biotechnol.">
        <title>Genome-scale model development and genomic sequencing of the oleaginous clade Lipomyces.</title>
        <authorList>
            <person name="Czajka J.J."/>
            <person name="Han Y."/>
            <person name="Kim J."/>
            <person name="Mondo S.J."/>
            <person name="Hofstad B.A."/>
            <person name="Robles A."/>
            <person name="Haridas S."/>
            <person name="Riley R."/>
            <person name="LaButti K."/>
            <person name="Pangilinan J."/>
            <person name="Andreopoulos W."/>
            <person name="Lipzen A."/>
            <person name="Yan J."/>
            <person name="Wang M."/>
            <person name="Ng V."/>
            <person name="Grigoriev I.V."/>
            <person name="Spatafora J.W."/>
            <person name="Magnuson J.K."/>
            <person name="Baker S.E."/>
            <person name="Pomraning K.R."/>
        </authorList>
    </citation>
    <scope>NUCLEOTIDE SEQUENCE [LARGE SCALE GENOMIC DNA]</scope>
    <source>
        <strain evidence="2">CBS 7786</strain>
    </source>
</reference>
<comment type="caution">
    <text evidence="1">The sequence shown here is derived from an EMBL/GenBank/DDBJ whole genome shotgun (WGS) entry which is preliminary data.</text>
</comment>
<name>A0ACC3T3V1_LIPKO</name>
<proteinExistence type="predicted"/>
<dbReference type="EMBL" id="MU971354">
    <property type="protein sequence ID" value="KAK9238624.1"/>
    <property type="molecule type" value="Genomic_DNA"/>
</dbReference>
<protein>
    <submittedName>
        <fullName evidence="1">WD40-repeat-containing domain protein</fullName>
    </submittedName>
</protein>
<dbReference type="Proteomes" id="UP001433508">
    <property type="component" value="Unassembled WGS sequence"/>
</dbReference>
<sequence length="535" mass="58210">MSFSTPIKSRPSVANCTPSRPSYQQPRLDSSPLTPRQYAQLTSSFLSGRRRSPAAAQGKSCIHRQPSSPLRLDSGHPESALTGTGPVSSTPKKPAKKQLYRTSVQGDRFIPSRSSTSTAMSKLESESKASAASSDISSSSASSLSYQPNMTALAYQSSVAEACGLALNTRILAFKPEAPQSSKPIDLRSQYNRPLKPLANAQLRRRLPTSAERILDAPGIRDDYYLNLLDWSCNSQVAIGLDRDLYVWNAETGTVTNLLQTRPNTYISGIKWSGDGAYVAVGLSDGDVQIWDAEEGEKVRSMTGHAARVGVMSWDRHILSSGCRDGSIWNHDVRIAEHKVSEYVNHQAEVCGLQWRSDGSQLASGGNDNLVNIWDARSSTPKFTKTNHKAAVKALAWCPWQLNLLATGGGTYDKHIHFWNGTTGARVNSIDTGSQVTSLQWSTTYKEIVSSHGYPDNNLAIWSYPSLVKNGEIQGHDTRVLSSALSPDGSTLATVASDENLKFWKIFEQIGKKVSSAVGETLGSGKDIAKVMMIR</sequence>
<gene>
    <name evidence="1" type="ORF">V1525DRAFT_400574</name>
</gene>
<keyword evidence="2" id="KW-1185">Reference proteome</keyword>
<organism evidence="1 2">
    <name type="scientific">Lipomyces kononenkoae</name>
    <name type="common">Yeast</name>
    <dbReference type="NCBI Taxonomy" id="34357"/>
    <lineage>
        <taxon>Eukaryota</taxon>
        <taxon>Fungi</taxon>
        <taxon>Dikarya</taxon>
        <taxon>Ascomycota</taxon>
        <taxon>Saccharomycotina</taxon>
        <taxon>Lipomycetes</taxon>
        <taxon>Lipomycetales</taxon>
        <taxon>Lipomycetaceae</taxon>
        <taxon>Lipomyces</taxon>
    </lineage>
</organism>
<evidence type="ECO:0000313" key="2">
    <source>
        <dbReference type="Proteomes" id="UP001433508"/>
    </source>
</evidence>